<dbReference type="OMA" id="IFEHIME"/>
<comment type="similarity">
    <text evidence="1">Belongs to the NifU family.</text>
</comment>
<dbReference type="PANTHER" id="PTHR11178:SF1">
    <property type="entry name" value="NFU1 IRON-SULFUR CLUSTER SCAFFOLD HOMOLOG, MITOCHONDRIAL"/>
    <property type="match status" value="1"/>
</dbReference>
<dbReference type="InterPro" id="IPR035433">
    <property type="entry name" value="NFU1-like"/>
</dbReference>
<dbReference type="InterPro" id="IPR014824">
    <property type="entry name" value="Nfu/NifU_N"/>
</dbReference>
<dbReference type="SUPFAM" id="SSF110836">
    <property type="entry name" value="Hypothetical protein SAV1430"/>
    <property type="match status" value="1"/>
</dbReference>
<proteinExistence type="inferred from homology"/>
<dbReference type="KEGG" id="aaf:AURANDRAFT_54041"/>
<dbReference type="AlphaFoldDB" id="F0YCX7"/>
<dbReference type="PANTHER" id="PTHR11178">
    <property type="entry name" value="IRON-SULFUR CLUSTER SCAFFOLD PROTEIN NFU-RELATED"/>
    <property type="match status" value="1"/>
</dbReference>
<dbReference type="InterPro" id="IPR036498">
    <property type="entry name" value="Nfu/NifU_N_sf"/>
</dbReference>
<dbReference type="eggNOG" id="KOG2358">
    <property type="taxonomic scope" value="Eukaryota"/>
</dbReference>
<dbReference type="FunFam" id="3.30.300.130:FF:000001">
    <property type="entry name" value="NFU1 iron-sulfur cluster scaffold"/>
    <property type="match status" value="1"/>
</dbReference>
<dbReference type="GO" id="GO:0051536">
    <property type="term" value="F:iron-sulfur cluster binding"/>
    <property type="evidence" value="ECO:0007669"/>
    <property type="project" value="InterPro"/>
</dbReference>
<dbReference type="Proteomes" id="UP000002729">
    <property type="component" value="Unassembled WGS sequence"/>
</dbReference>
<dbReference type="Pfam" id="PF08712">
    <property type="entry name" value="Nfu_N"/>
    <property type="match status" value="1"/>
</dbReference>
<keyword evidence="4" id="KW-1185">Reference proteome</keyword>
<dbReference type="PIRSF" id="PIRSF036773">
    <property type="entry name" value="HIRIP5"/>
    <property type="match status" value="1"/>
</dbReference>
<dbReference type="SUPFAM" id="SSF117916">
    <property type="entry name" value="Fe-S cluster assembly (FSCA) domain-like"/>
    <property type="match status" value="1"/>
</dbReference>
<gene>
    <name evidence="3" type="ORF">AURANDRAFT_54041</name>
</gene>
<evidence type="ECO:0000313" key="3">
    <source>
        <dbReference type="EMBL" id="EGB07101.1"/>
    </source>
</evidence>
<feature type="domain" description="Scaffold protein Nfu/NifU N-terminal" evidence="2">
    <location>
        <begin position="20"/>
        <end position="112"/>
    </location>
</feature>
<name>F0YCX7_AURAN</name>
<dbReference type="InterPro" id="IPR034904">
    <property type="entry name" value="FSCA_dom_sf"/>
</dbReference>
<reference evidence="3 4" key="1">
    <citation type="journal article" date="2011" name="Proc. Natl. Acad. Sci. U.S.A.">
        <title>Niche of harmful alga Aureococcus anophagefferens revealed through ecogenomics.</title>
        <authorList>
            <person name="Gobler C.J."/>
            <person name="Berry D.L."/>
            <person name="Dyhrman S.T."/>
            <person name="Wilhelm S.W."/>
            <person name="Salamov A."/>
            <person name="Lobanov A.V."/>
            <person name="Zhang Y."/>
            <person name="Collier J.L."/>
            <person name="Wurch L.L."/>
            <person name="Kustka A.B."/>
            <person name="Dill B.D."/>
            <person name="Shah M."/>
            <person name="VerBerkmoes N.C."/>
            <person name="Kuo A."/>
            <person name="Terry A."/>
            <person name="Pangilinan J."/>
            <person name="Lindquist E.A."/>
            <person name="Lucas S."/>
            <person name="Paulsen I.T."/>
            <person name="Hattenrath-Lehmann T.K."/>
            <person name="Talmage S.C."/>
            <person name="Walker E.A."/>
            <person name="Koch F."/>
            <person name="Burson A.M."/>
            <person name="Marcoval M.A."/>
            <person name="Tang Y.Z."/>
            <person name="Lecleir G.R."/>
            <person name="Coyne K.J."/>
            <person name="Berg G.M."/>
            <person name="Bertrand E.M."/>
            <person name="Saito M.A."/>
            <person name="Gladyshev V.N."/>
            <person name="Grigoriev I.V."/>
        </authorList>
    </citation>
    <scope>NUCLEOTIDE SEQUENCE [LARGE SCALE GENOMIC DNA]</scope>
    <source>
        <strain evidence="4">CCMP 1984</strain>
    </source>
</reference>
<dbReference type="SMART" id="SM00932">
    <property type="entry name" value="Nfu_N"/>
    <property type="match status" value="1"/>
</dbReference>
<dbReference type="Gene3D" id="3.30.300.130">
    <property type="entry name" value="Fe-S cluster assembly (FSCA)"/>
    <property type="match status" value="1"/>
</dbReference>
<dbReference type="RefSeq" id="XP_009038332.1">
    <property type="nucleotide sequence ID" value="XM_009040084.1"/>
</dbReference>
<dbReference type="OrthoDB" id="565552at2759"/>
<sequence>MFAALSRPFRRSLSRRGVFIQVEKTPNPFSLKFVPSQAVLGEEHQDKSGFHFHRGDTEYLRSPLAKKLFAIDGVTGIFLARDFVTVSKNEDGAWATIKPHVFGHIMDFYAEGLPAVEDALPAASDTLITDDDSEVVAMIKELVEARIRPAVQEDGGDIFFRGFDEATGVVKVELAGSCVGCPSSSVTLRNGVENMLMHYIAEVKAIENVTPDDDADDFKLSFNPPDNPHLSI</sequence>
<dbReference type="Gene3D" id="3.30.1370.70">
    <property type="entry name" value="Scaffold protein Nfu/NifU, N-terminal domain"/>
    <property type="match status" value="1"/>
</dbReference>
<protein>
    <recommendedName>
        <fullName evidence="2">Scaffold protein Nfu/NifU N-terminal domain-containing protein</fullName>
    </recommendedName>
</protein>
<dbReference type="EMBL" id="GL833132">
    <property type="protein sequence ID" value="EGB07101.1"/>
    <property type="molecule type" value="Genomic_DNA"/>
</dbReference>
<evidence type="ECO:0000313" key="4">
    <source>
        <dbReference type="Proteomes" id="UP000002729"/>
    </source>
</evidence>
<dbReference type="InParanoid" id="F0YCX7"/>
<evidence type="ECO:0000259" key="2">
    <source>
        <dbReference type="SMART" id="SM00932"/>
    </source>
</evidence>
<dbReference type="GO" id="GO:0016226">
    <property type="term" value="P:iron-sulfur cluster assembly"/>
    <property type="evidence" value="ECO:0007669"/>
    <property type="project" value="InterPro"/>
</dbReference>
<dbReference type="GeneID" id="20222356"/>
<dbReference type="InterPro" id="IPR001075">
    <property type="entry name" value="NIF_FeS_clus_asmbl_NifU_C"/>
</dbReference>
<accession>F0YCX7</accession>
<dbReference type="GO" id="GO:0005739">
    <property type="term" value="C:mitochondrion"/>
    <property type="evidence" value="ECO:0007669"/>
    <property type="project" value="TreeGrafter"/>
</dbReference>
<evidence type="ECO:0000256" key="1">
    <source>
        <dbReference type="ARBA" id="ARBA00006420"/>
    </source>
</evidence>
<dbReference type="GO" id="GO:0005506">
    <property type="term" value="F:iron ion binding"/>
    <property type="evidence" value="ECO:0007669"/>
    <property type="project" value="InterPro"/>
</dbReference>
<organism evidence="4">
    <name type="scientific">Aureococcus anophagefferens</name>
    <name type="common">Harmful bloom alga</name>
    <dbReference type="NCBI Taxonomy" id="44056"/>
    <lineage>
        <taxon>Eukaryota</taxon>
        <taxon>Sar</taxon>
        <taxon>Stramenopiles</taxon>
        <taxon>Ochrophyta</taxon>
        <taxon>Pelagophyceae</taxon>
        <taxon>Pelagomonadales</taxon>
        <taxon>Pelagomonadaceae</taxon>
        <taxon>Aureococcus</taxon>
    </lineage>
</organism>
<dbReference type="Pfam" id="PF01106">
    <property type="entry name" value="NifU"/>
    <property type="match status" value="1"/>
</dbReference>